<reference evidence="2 3" key="1">
    <citation type="submission" date="2017-11" db="EMBL/GenBank/DDBJ databases">
        <title>Draft Genome Sequence of Lactobacillus curieae NBRC 111893 isolated from Koso, a Japanese sugar-Vegetable Fermented Beverage.</title>
        <authorList>
            <person name="Chiou T.Y."/>
            <person name="Oshima K."/>
            <person name="Suda W."/>
            <person name="Hattori M."/>
            <person name="Takahashi T."/>
        </authorList>
    </citation>
    <scope>NUCLEOTIDE SEQUENCE [LARGE SCALE GENOMIC DNA]</scope>
    <source>
        <strain evidence="2 3">NBRC111893</strain>
    </source>
</reference>
<protein>
    <submittedName>
        <fullName evidence="2">Nucleoside-diphosphate-sugar epimerases</fullName>
    </submittedName>
</protein>
<evidence type="ECO:0000313" key="2">
    <source>
        <dbReference type="EMBL" id="GAY73977.1"/>
    </source>
</evidence>
<evidence type="ECO:0000259" key="1">
    <source>
        <dbReference type="Pfam" id="PF13460"/>
    </source>
</evidence>
<dbReference type="Gene3D" id="3.40.50.720">
    <property type="entry name" value="NAD(P)-binding Rossmann-like Domain"/>
    <property type="match status" value="1"/>
</dbReference>
<dbReference type="SUPFAM" id="SSF51735">
    <property type="entry name" value="NAD(P)-binding Rossmann-fold domains"/>
    <property type="match status" value="1"/>
</dbReference>
<proteinExistence type="predicted"/>
<dbReference type="EMBL" id="BEXA01000005">
    <property type="protein sequence ID" value="GAY73977.1"/>
    <property type="molecule type" value="Genomic_DNA"/>
</dbReference>
<dbReference type="Pfam" id="PF13460">
    <property type="entry name" value="NAD_binding_10"/>
    <property type="match status" value="1"/>
</dbReference>
<sequence length="116" mass="13134">MQTILGSNGQIGHELAEELYQNYTKELRLVNRHPKQIHPTDQTVAANLLDYDETVAAIDGSDIVYFTAGLPMNSDMWEQQFLGMLDNVIKASKQAHSKLVFFDNTYMYPKNATPPD</sequence>
<keyword evidence="3" id="KW-1185">Reference proteome</keyword>
<evidence type="ECO:0000313" key="3">
    <source>
        <dbReference type="Proteomes" id="UP000286974"/>
    </source>
</evidence>
<feature type="domain" description="NAD(P)-binding" evidence="1">
    <location>
        <begin position="6"/>
        <end position="98"/>
    </location>
</feature>
<comment type="caution">
    <text evidence="2">The sequence shown here is derived from an EMBL/GenBank/DDBJ whole genome shotgun (WGS) entry which is preliminary data.</text>
</comment>
<accession>A0A401FNR3</accession>
<organism evidence="2 3">
    <name type="scientific">Lentilactobacillus kosonis</name>
    <dbReference type="NCBI Taxonomy" id="2810561"/>
    <lineage>
        <taxon>Bacteria</taxon>
        <taxon>Bacillati</taxon>
        <taxon>Bacillota</taxon>
        <taxon>Bacilli</taxon>
        <taxon>Lactobacillales</taxon>
        <taxon>Lactobacillaceae</taxon>
        <taxon>Lentilactobacillus</taxon>
    </lineage>
</organism>
<dbReference type="AlphaFoldDB" id="A0A401FNR3"/>
<gene>
    <name evidence="2" type="ORF">NBRC111893_2123</name>
</gene>
<name>A0A401FNR3_9LACO</name>
<dbReference type="Proteomes" id="UP000286974">
    <property type="component" value="Unassembled WGS sequence"/>
</dbReference>
<dbReference type="InterPro" id="IPR016040">
    <property type="entry name" value="NAD(P)-bd_dom"/>
</dbReference>
<dbReference type="InterPro" id="IPR036291">
    <property type="entry name" value="NAD(P)-bd_dom_sf"/>
</dbReference>